<dbReference type="OrthoDB" id="3239593at2"/>
<dbReference type="Gene3D" id="3.40.190.10">
    <property type="entry name" value="Periplasmic binding protein-like II"/>
    <property type="match status" value="2"/>
</dbReference>
<dbReference type="InterPro" id="IPR006059">
    <property type="entry name" value="SBP"/>
</dbReference>
<feature type="chain" id="PRO_5011591902" evidence="1">
    <location>
        <begin position="27"/>
        <end position="420"/>
    </location>
</feature>
<dbReference type="InterPro" id="IPR027020">
    <property type="entry name" value="YnjB"/>
</dbReference>
<evidence type="ECO:0000313" key="2">
    <source>
        <dbReference type="EMBL" id="SDH90407.1"/>
    </source>
</evidence>
<dbReference type="PIRSF" id="PIRSF029172">
    <property type="entry name" value="UCP029172_ABC_sbc_YnjB"/>
    <property type="match status" value="1"/>
</dbReference>
<evidence type="ECO:0000313" key="3">
    <source>
        <dbReference type="Proteomes" id="UP000198656"/>
    </source>
</evidence>
<feature type="signal peptide" evidence="1">
    <location>
        <begin position="1"/>
        <end position="26"/>
    </location>
</feature>
<sequence length="420" mass="46997">MRKVSTPVITIIVIAICLFLAGCSQAQNKSDPAVATTSTDLLKADWDEVASQAKGQTVNMYMWGGSESINRYMDEWVAPRLKEDYEVTLQRVPVNDINDTVNKLLAEKQVNKKEGSVDLIWINGENFKNAKEQDLLWGSFDKQLPNFNQYIDANAPDIKDDFGLPTEGFEAPWGKAQFVFIYDSNKIKNPPTSMTQLAAWVKQNPGKFTYPAPPDFTGSAFVRQALYETTGGYQHYMKPLDSDSLTPKLSPLWDYLNSMETSLWREGKTYPESLAKLDQLYANGEVWMTMGYDPARASNEIKKGTFPASTRTFVLEAGTLANTHYLSIPFNSTHQAGAMVAINFMLSPDAQIAKFDPLNWGEDMSLDLQKLSPEDQKRVSEIDRGIATLPAGELASHRLPELPSAYVDVLDNGWLEYVAK</sequence>
<dbReference type="PROSITE" id="PS51257">
    <property type="entry name" value="PROKAR_LIPOPROTEIN"/>
    <property type="match status" value="1"/>
</dbReference>
<dbReference type="STRING" id="1121419.SAMN05443529_12189"/>
<dbReference type="RefSeq" id="WP_092334794.1">
    <property type="nucleotide sequence ID" value="NZ_FNCP01000021.1"/>
</dbReference>
<dbReference type="Proteomes" id="UP000198656">
    <property type="component" value="Unassembled WGS sequence"/>
</dbReference>
<keyword evidence="3" id="KW-1185">Reference proteome</keyword>
<accession>A0A1G8G7P0</accession>
<dbReference type="AlphaFoldDB" id="A0A1G8G7P0"/>
<gene>
    <name evidence="2" type="ORF">SAMN05443529_12189</name>
</gene>
<proteinExistence type="predicted"/>
<organism evidence="2 3">
    <name type="scientific">Desulfosporosinus hippei DSM 8344</name>
    <dbReference type="NCBI Taxonomy" id="1121419"/>
    <lineage>
        <taxon>Bacteria</taxon>
        <taxon>Bacillati</taxon>
        <taxon>Bacillota</taxon>
        <taxon>Clostridia</taxon>
        <taxon>Eubacteriales</taxon>
        <taxon>Desulfitobacteriaceae</taxon>
        <taxon>Desulfosporosinus</taxon>
    </lineage>
</organism>
<dbReference type="EMBL" id="FNCP01000021">
    <property type="protein sequence ID" value="SDH90407.1"/>
    <property type="molecule type" value="Genomic_DNA"/>
</dbReference>
<keyword evidence="1" id="KW-0732">Signal</keyword>
<dbReference type="SUPFAM" id="SSF53850">
    <property type="entry name" value="Periplasmic binding protein-like II"/>
    <property type="match status" value="1"/>
</dbReference>
<dbReference type="NCBIfam" id="NF008633">
    <property type="entry name" value="PRK11622.1"/>
    <property type="match status" value="1"/>
</dbReference>
<name>A0A1G8G7P0_9FIRM</name>
<protein>
    <submittedName>
        <fullName evidence="2">Putative spermidine/putrescine transport system substrate-binding protein</fullName>
    </submittedName>
</protein>
<dbReference type="PANTHER" id="PTHR42779">
    <property type="entry name" value="PROTEIN YNJB"/>
    <property type="match status" value="1"/>
</dbReference>
<dbReference type="Pfam" id="PF13416">
    <property type="entry name" value="SBP_bac_8"/>
    <property type="match status" value="1"/>
</dbReference>
<evidence type="ECO:0000256" key="1">
    <source>
        <dbReference type="SAM" id="SignalP"/>
    </source>
</evidence>
<dbReference type="PANTHER" id="PTHR42779:SF1">
    <property type="entry name" value="PROTEIN YNJB"/>
    <property type="match status" value="1"/>
</dbReference>
<reference evidence="3" key="1">
    <citation type="submission" date="2016-10" db="EMBL/GenBank/DDBJ databases">
        <authorList>
            <person name="Varghese N."/>
            <person name="Submissions S."/>
        </authorList>
    </citation>
    <scope>NUCLEOTIDE SEQUENCE [LARGE SCALE GENOMIC DNA]</scope>
    <source>
        <strain evidence="3">DSM 8344</strain>
    </source>
</reference>